<evidence type="ECO:0000313" key="3">
    <source>
        <dbReference type="Proteomes" id="UP001054857"/>
    </source>
</evidence>
<gene>
    <name evidence="2" type="ORF">Agub_g3999</name>
</gene>
<dbReference type="Proteomes" id="UP001054857">
    <property type="component" value="Unassembled WGS sequence"/>
</dbReference>
<sequence>MSRSYPGEQVEHAYNAKRLQNWEVPAVDKGEAVTTSTGTRFGTLNARKGKTDFIADGNGHLKSGVSKVSNAFNHPPDTPVFMNSSPRWPTENPTWPKNQKPTMGYKGIPTDYLPASTVTLKAVDVKGTKERNFNFS</sequence>
<evidence type="ECO:0000256" key="1">
    <source>
        <dbReference type="SAM" id="MobiDB-lite"/>
    </source>
</evidence>
<accession>A0AAD3DJK1</accession>
<dbReference type="AlphaFoldDB" id="A0AAD3DJK1"/>
<name>A0AAD3DJK1_9CHLO</name>
<evidence type="ECO:0000313" key="2">
    <source>
        <dbReference type="EMBL" id="GFR43000.1"/>
    </source>
</evidence>
<organism evidence="2 3">
    <name type="scientific">Astrephomene gubernaculifera</name>
    <dbReference type="NCBI Taxonomy" id="47775"/>
    <lineage>
        <taxon>Eukaryota</taxon>
        <taxon>Viridiplantae</taxon>
        <taxon>Chlorophyta</taxon>
        <taxon>core chlorophytes</taxon>
        <taxon>Chlorophyceae</taxon>
        <taxon>CS clade</taxon>
        <taxon>Chlamydomonadales</taxon>
        <taxon>Astrephomenaceae</taxon>
        <taxon>Astrephomene</taxon>
    </lineage>
</organism>
<keyword evidence="3" id="KW-1185">Reference proteome</keyword>
<protein>
    <recommendedName>
        <fullName evidence="4">Cilia- and flagella-associated protein 126</fullName>
    </recommendedName>
</protein>
<feature type="region of interest" description="Disordered" evidence="1">
    <location>
        <begin position="81"/>
        <end position="102"/>
    </location>
</feature>
<evidence type="ECO:0008006" key="4">
    <source>
        <dbReference type="Google" id="ProtNLM"/>
    </source>
</evidence>
<feature type="compositionally biased region" description="Polar residues" evidence="1">
    <location>
        <begin position="81"/>
        <end position="101"/>
    </location>
</feature>
<comment type="caution">
    <text evidence="2">The sequence shown here is derived from an EMBL/GenBank/DDBJ whole genome shotgun (WGS) entry which is preliminary data.</text>
</comment>
<dbReference type="Pfam" id="PF22611">
    <property type="entry name" value="CFAP126"/>
    <property type="match status" value="1"/>
</dbReference>
<dbReference type="InterPro" id="IPR038797">
    <property type="entry name" value="Fltp"/>
</dbReference>
<dbReference type="EMBL" id="BMAR01000004">
    <property type="protein sequence ID" value="GFR43000.1"/>
    <property type="molecule type" value="Genomic_DNA"/>
</dbReference>
<proteinExistence type="predicted"/>
<reference evidence="2 3" key="1">
    <citation type="journal article" date="2021" name="Sci. Rep.">
        <title>Genome sequencing of the multicellular alga Astrephomene provides insights into convergent evolution of germ-soma differentiation.</title>
        <authorList>
            <person name="Yamashita S."/>
            <person name="Yamamoto K."/>
            <person name="Matsuzaki R."/>
            <person name="Suzuki S."/>
            <person name="Yamaguchi H."/>
            <person name="Hirooka S."/>
            <person name="Minakuchi Y."/>
            <person name="Miyagishima S."/>
            <person name="Kawachi M."/>
            <person name="Toyoda A."/>
            <person name="Nozaki H."/>
        </authorList>
    </citation>
    <scope>NUCLEOTIDE SEQUENCE [LARGE SCALE GENOMIC DNA]</scope>
    <source>
        <strain evidence="2 3">NIES-4017</strain>
    </source>
</reference>